<evidence type="ECO:0000256" key="6">
    <source>
        <dbReference type="ARBA" id="ARBA00022840"/>
    </source>
</evidence>
<dbReference type="EMBL" id="JBBLXS010000960">
    <property type="protein sequence ID" value="MEK0189123.1"/>
    <property type="molecule type" value="Genomic_DNA"/>
</dbReference>
<dbReference type="GO" id="GO:0016301">
    <property type="term" value="F:kinase activity"/>
    <property type="evidence" value="ECO:0007669"/>
    <property type="project" value="UniProtKB-KW"/>
</dbReference>
<evidence type="ECO:0000256" key="2">
    <source>
        <dbReference type="ARBA" id="ARBA00022527"/>
    </source>
</evidence>
<dbReference type="InterPro" id="IPR000719">
    <property type="entry name" value="Prot_kinase_dom"/>
</dbReference>
<keyword evidence="9" id="KW-1133">Transmembrane helix</keyword>
<evidence type="ECO:0000256" key="4">
    <source>
        <dbReference type="ARBA" id="ARBA00022741"/>
    </source>
</evidence>
<protein>
    <recommendedName>
        <fullName evidence="1">non-specific serine/threonine protein kinase</fullName>
        <ecNumber evidence="1">2.7.11.1</ecNumber>
    </recommendedName>
</protein>
<dbReference type="PANTHER" id="PTHR24363">
    <property type="entry name" value="SERINE/THREONINE PROTEIN KINASE"/>
    <property type="match status" value="1"/>
</dbReference>
<evidence type="ECO:0000313" key="12">
    <source>
        <dbReference type="Proteomes" id="UP001384579"/>
    </source>
</evidence>
<keyword evidence="6" id="KW-0067">ATP-binding</keyword>
<name>A0ABU8YXU8_9CYAN</name>
<comment type="caution">
    <text evidence="11">The sequence shown here is derived from an EMBL/GenBank/DDBJ whole genome shotgun (WGS) entry which is preliminary data.</text>
</comment>
<dbReference type="SUPFAM" id="SSF56112">
    <property type="entry name" value="Protein kinase-like (PK-like)"/>
    <property type="match status" value="1"/>
</dbReference>
<dbReference type="PANTHER" id="PTHR24363:SF0">
    <property type="entry name" value="SERINE_THREONINE KINASE LIKE DOMAIN CONTAINING 1"/>
    <property type="match status" value="1"/>
</dbReference>
<evidence type="ECO:0000256" key="1">
    <source>
        <dbReference type="ARBA" id="ARBA00012513"/>
    </source>
</evidence>
<organism evidence="11 12">
    <name type="scientific">Microcoleus anatoxicus PTRS2</name>
    <dbReference type="NCBI Taxonomy" id="2705321"/>
    <lineage>
        <taxon>Bacteria</taxon>
        <taxon>Bacillati</taxon>
        <taxon>Cyanobacteriota</taxon>
        <taxon>Cyanophyceae</taxon>
        <taxon>Oscillatoriophycideae</taxon>
        <taxon>Oscillatoriales</taxon>
        <taxon>Microcoleaceae</taxon>
        <taxon>Microcoleus</taxon>
        <taxon>Microcoleus anatoxicus</taxon>
    </lineage>
</organism>
<dbReference type="RefSeq" id="WP_340542407.1">
    <property type="nucleotide sequence ID" value="NZ_JBBLXS010000960.1"/>
</dbReference>
<comment type="catalytic activity">
    <reaction evidence="8">
        <text>L-seryl-[protein] + ATP = O-phospho-L-seryl-[protein] + ADP + H(+)</text>
        <dbReference type="Rhea" id="RHEA:17989"/>
        <dbReference type="Rhea" id="RHEA-COMP:9863"/>
        <dbReference type="Rhea" id="RHEA-COMP:11604"/>
        <dbReference type="ChEBI" id="CHEBI:15378"/>
        <dbReference type="ChEBI" id="CHEBI:29999"/>
        <dbReference type="ChEBI" id="CHEBI:30616"/>
        <dbReference type="ChEBI" id="CHEBI:83421"/>
        <dbReference type="ChEBI" id="CHEBI:456216"/>
        <dbReference type="EC" id="2.7.11.1"/>
    </reaction>
</comment>
<accession>A0ABU8YXU8</accession>
<evidence type="ECO:0000259" key="10">
    <source>
        <dbReference type="PROSITE" id="PS50011"/>
    </source>
</evidence>
<sequence length="243" mass="27032">SDELNPPHQMAAKGVQFSESQVIQLLYDILDVLRYVHQQNIIHRDIKPSNLMRRDADGRIILIDFGAVKEIGSKLQYSQGQPRTVTIGTEGYMPSEQENGHPKLCSDVYAVGMTAIQALTGVFPHQLPKDPNTLEVMWRDRVSVSPKFAAILDIMVRYQWQQRYQSADEALSAIQPLVASSTLPTIVSSPPGLPWLNSPAIKKMLIGLVSLGIFAVGGMFVAQFVRTQPAQQPTYIPRKEPVL</sequence>
<dbReference type="Proteomes" id="UP001384579">
    <property type="component" value="Unassembled WGS sequence"/>
</dbReference>
<keyword evidence="9" id="KW-0472">Membrane</keyword>
<evidence type="ECO:0000256" key="7">
    <source>
        <dbReference type="ARBA" id="ARBA00047899"/>
    </source>
</evidence>
<dbReference type="EC" id="2.7.11.1" evidence="1"/>
<evidence type="ECO:0000256" key="5">
    <source>
        <dbReference type="ARBA" id="ARBA00022777"/>
    </source>
</evidence>
<evidence type="ECO:0000256" key="3">
    <source>
        <dbReference type="ARBA" id="ARBA00022679"/>
    </source>
</evidence>
<evidence type="ECO:0000256" key="8">
    <source>
        <dbReference type="ARBA" id="ARBA00048679"/>
    </source>
</evidence>
<keyword evidence="5 11" id="KW-0418">Kinase</keyword>
<feature type="domain" description="Protein kinase" evidence="10">
    <location>
        <begin position="1"/>
        <end position="178"/>
    </location>
</feature>
<proteinExistence type="predicted"/>
<keyword evidence="9" id="KW-0812">Transmembrane</keyword>
<keyword evidence="12" id="KW-1185">Reference proteome</keyword>
<evidence type="ECO:0000256" key="9">
    <source>
        <dbReference type="SAM" id="Phobius"/>
    </source>
</evidence>
<dbReference type="Gene3D" id="1.10.510.10">
    <property type="entry name" value="Transferase(Phosphotransferase) domain 1"/>
    <property type="match status" value="1"/>
</dbReference>
<keyword evidence="2" id="KW-0723">Serine/threonine-protein kinase</keyword>
<keyword evidence="4" id="KW-0547">Nucleotide-binding</keyword>
<dbReference type="Pfam" id="PF00069">
    <property type="entry name" value="Pkinase"/>
    <property type="match status" value="1"/>
</dbReference>
<feature type="transmembrane region" description="Helical" evidence="9">
    <location>
        <begin position="205"/>
        <end position="225"/>
    </location>
</feature>
<dbReference type="InterPro" id="IPR011009">
    <property type="entry name" value="Kinase-like_dom_sf"/>
</dbReference>
<evidence type="ECO:0000313" key="11">
    <source>
        <dbReference type="EMBL" id="MEK0189123.1"/>
    </source>
</evidence>
<dbReference type="PROSITE" id="PS50011">
    <property type="entry name" value="PROTEIN_KINASE_DOM"/>
    <property type="match status" value="1"/>
</dbReference>
<dbReference type="SMART" id="SM00220">
    <property type="entry name" value="S_TKc"/>
    <property type="match status" value="1"/>
</dbReference>
<keyword evidence="3" id="KW-0808">Transferase</keyword>
<comment type="catalytic activity">
    <reaction evidence="7">
        <text>L-threonyl-[protein] + ATP = O-phospho-L-threonyl-[protein] + ADP + H(+)</text>
        <dbReference type="Rhea" id="RHEA:46608"/>
        <dbReference type="Rhea" id="RHEA-COMP:11060"/>
        <dbReference type="Rhea" id="RHEA-COMP:11605"/>
        <dbReference type="ChEBI" id="CHEBI:15378"/>
        <dbReference type="ChEBI" id="CHEBI:30013"/>
        <dbReference type="ChEBI" id="CHEBI:30616"/>
        <dbReference type="ChEBI" id="CHEBI:61977"/>
        <dbReference type="ChEBI" id="CHEBI:456216"/>
        <dbReference type="EC" id="2.7.11.1"/>
    </reaction>
</comment>
<reference evidence="11 12" key="1">
    <citation type="journal article" date="2020" name="Harmful Algae">
        <title>Molecular and morphological characterization of a novel dihydroanatoxin-a producing Microcoleus species (cyanobacteria) from the Russian River, California, USA.</title>
        <authorList>
            <person name="Conklin K.Y."/>
            <person name="Stancheva R."/>
            <person name="Otten T.G."/>
            <person name="Fadness R."/>
            <person name="Boyer G.L."/>
            <person name="Read B."/>
            <person name="Zhang X."/>
            <person name="Sheath R.G."/>
        </authorList>
    </citation>
    <scope>NUCLEOTIDE SEQUENCE [LARGE SCALE GENOMIC DNA]</scope>
    <source>
        <strain evidence="11 12">PTRS2</strain>
    </source>
</reference>
<feature type="non-terminal residue" evidence="11">
    <location>
        <position position="1"/>
    </location>
</feature>
<gene>
    <name evidence="11" type="ORF">WMG39_30385</name>
</gene>